<evidence type="ECO:0000313" key="10">
    <source>
        <dbReference type="EMBL" id="KHA70679.1"/>
    </source>
</evidence>
<reference evidence="10 11" key="1">
    <citation type="submission" date="2014-10" db="EMBL/GenBank/DDBJ databases">
        <title>Draft genome sequence of Pseudomonas chlororaphis EA105.</title>
        <authorList>
            <person name="McCully L.M."/>
            <person name="Bitzer A.S."/>
            <person name="Spence C."/>
            <person name="Bais H."/>
            <person name="Silby M.W."/>
        </authorList>
    </citation>
    <scope>NUCLEOTIDE SEQUENCE [LARGE SCALE GENOMIC DNA]</scope>
    <source>
        <strain evidence="10 11">EA105</strain>
    </source>
</reference>
<comment type="caution">
    <text evidence="10">The sequence shown here is derived from an EMBL/GenBank/DDBJ whole genome shotgun (WGS) entry which is preliminary data.</text>
</comment>
<evidence type="ECO:0000256" key="4">
    <source>
        <dbReference type="ARBA" id="ARBA00023166"/>
    </source>
</evidence>
<dbReference type="GO" id="GO:0016829">
    <property type="term" value="F:lyase activity"/>
    <property type="evidence" value="ECO:0007669"/>
    <property type="project" value="UniProtKB-KW"/>
</dbReference>
<evidence type="ECO:0000313" key="11">
    <source>
        <dbReference type="Proteomes" id="UP000030564"/>
    </source>
</evidence>
<evidence type="ECO:0000256" key="2">
    <source>
        <dbReference type="ARBA" id="ARBA00022548"/>
    </source>
</evidence>
<evidence type="ECO:0000256" key="5">
    <source>
        <dbReference type="ARBA" id="ARBA00023221"/>
    </source>
</evidence>
<keyword evidence="2" id="KW-0153">Cholesterol metabolism</keyword>
<dbReference type="Gene3D" id="1.10.12.10">
    <property type="entry name" value="Lyase 2-enoyl-coa Hydratase, Chain A, domain 2"/>
    <property type="match status" value="1"/>
</dbReference>
<dbReference type="OrthoDB" id="9807606at2"/>
<dbReference type="EMBL" id="JSFK01000032">
    <property type="protein sequence ID" value="KHA70679.1"/>
    <property type="molecule type" value="Genomic_DNA"/>
</dbReference>
<dbReference type="NCBIfam" id="NF005126">
    <property type="entry name" value="PRK06563.1"/>
    <property type="match status" value="1"/>
</dbReference>
<keyword evidence="5" id="KW-0753">Steroid metabolism</keyword>
<keyword evidence="6 10" id="KW-0456">Lyase</keyword>
<keyword evidence="4" id="KW-1207">Sterol metabolism</keyword>
<dbReference type="SUPFAM" id="SSF52096">
    <property type="entry name" value="ClpP/crotonase"/>
    <property type="match status" value="1"/>
</dbReference>
<evidence type="ECO:0000256" key="8">
    <source>
        <dbReference type="ARBA" id="ARBA00063987"/>
    </source>
</evidence>
<comment type="subunit">
    <text evidence="8">Homotrimer; substrate probably binds in elongated tunnels between the subunits.</text>
</comment>
<dbReference type="PATRIC" id="fig|587753.9.peg.4123"/>
<dbReference type="PANTHER" id="PTHR43802">
    <property type="entry name" value="ENOYL-COA HYDRATASE"/>
    <property type="match status" value="1"/>
</dbReference>
<accession>A0A0A6D7W6</accession>
<gene>
    <name evidence="10" type="ORF">NZ35_24595</name>
</gene>
<organism evidence="10 11">
    <name type="scientific">Pseudomonas chlororaphis</name>
    <dbReference type="NCBI Taxonomy" id="587753"/>
    <lineage>
        <taxon>Bacteria</taxon>
        <taxon>Pseudomonadati</taxon>
        <taxon>Pseudomonadota</taxon>
        <taxon>Gammaproteobacteria</taxon>
        <taxon>Pseudomonadales</taxon>
        <taxon>Pseudomonadaceae</taxon>
        <taxon>Pseudomonas</taxon>
    </lineage>
</organism>
<sequence>MNEANSGPGRVTREQRGQLFLIGLDRAGKRNAFDSAMLTDLALAIGEYERNDELRCAVLFAHGEHFTAGLDLMELTPKLASGAFKYPEEGIDPWGVSKPRRRKPVVVAIEGICWTAGIELMLNADISIAATNARFAHLEVLRGISPAGGSTVRFTRAAGWTAAMRYMLTGEEFDATAALHMRLLTEVVEPGQTLARAIEYAERIAKAAPLAIQTTLQSAFLAQDQGDDAALSKLDEQLLALIKTEDVREGVMAMMQKREPQFKGR</sequence>
<dbReference type="InterPro" id="IPR001753">
    <property type="entry name" value="Enoyl-CoA_hydra/iso"/>
</dbReference>
<comment type="similarity">
    <text evidence="1">Belongs to the enoyl-CoA hydratase/isomerase family.</text>
</comment>
<dbReference type="InterPro" id="IPR014748">
    <property type="entry name" value="Enoyl-CoA_hydra_C"/>
</dbReference>
<dbReference type="GO" id="GO:0008203">
    <property type="term" value="P:cholesterol metabolic process"/>
    <property type="evidence" value="ECO:0007669"/>
    <property type="project" value="UniProtKB-KW"/>
</dbReference>
<proteinExistence type="inferred from homology"/>
<dbReference type="PANTHER" id="PTHR43802:SF1">
    <property type="entry name" value="IP11341P-RELATED"/>
    <property type="match status" value="1"/>
</dbReference>
<dbReference type="InterPro" id="IPR029045">
    <property type="entry name" value="ClpP/crotonase-like_dom_sf"/>
</dbReference>
<dbReference type="Pfam" id="PF00378">
    <property type="entry name" value="ECH_1"/>
    <property type="match status" value="1"/>
</dbReference>
<comment type="catalytic activity">
    <reaction evidence="7">
        <text>(22E)-3-oxochola-4,22-dien-24-oyl-CoA + H2O = (22R)-hydroxy-3-oxo-chol-4-ene-24-oyl-CoA</text>
        <dbReference type="Rhea" id="RHEA:72575"/>
        <dbReference type="ChEBI" id="CHEBI:15377"/>
        <dbReference type="ChEBI" id="CHEBI:136759"/>
        <dbReference type="ChEBI" id="CHEBI:192383"/>
    </reaction>
</comment>
<evidence type="ECO:0000256" key="6">
    <source>
        <dbReference type="ARBA" id="ARBA00023239"/>
    </source>
</evidence>
<evidence type="ECO:0000256" key="3">
    <source>
        <dbReference type="ARBA" id="ARBA00023098"/>
    </source>
</evidence>
<dbReference type="Gene3D" id="3.90.226.10">
    <property type="entry name" value="2-enoyl-CoA Hydratase, Chain A, domain 1"/>
    <property type="match status" value="1"/>
</dbReference>
<dbReference type="CDD" id="cd06558">
    <property type="entry name" value="crotonase-like"/>
    <property type="match status" value="1"/>
</dbReference>
<dbReference type="AlphaFoldDB" id="A0A0A6D7W6"/>
<name>A0A0A6D7W6_9PSED</name>
<evidence type="ECO:0000256" key="9">
    <source>
        <dbReference type="ARBA" id="ARBA00068722"/>
    </source>
</evidence>
<protein>
    <recommendedName>
        <fullName evidence="9">Enoyl-CoA hydratase EchA19</fullName>
    </recommendedName>
</protein>
<keyword evidence="3" id="KW-0443">Lipid metabolism</keyword>
<evidence type="ECO:0000256" key="1">
    <source>
        <dbReference type="ARBA" id="ARBA00005254"/>
    </source>
</evidence>
<evidence type="ECO:0000256" key="7">
    <source>
        <dbReference type="ARBA" id="ARBA00050550"/>
    </source>
</evidence>
<dbReference type="FunFam" id="3.90.226.10:FF:000042">
    <property type="entry name" value="Enoyl-CoA hydratase EchA1"/>
    <property type="match status" value="1"/>
</dbReference>
<dbReference type="Proteomes" id="UP000030564">
    <property type="component" value="Unassembled WGS sequence"/>
</dbReference>